<dbReference type="EMBL" id="CP039543">
    <property type="protein sequence ID" value="QJT11365.1"/>
    <property type="molecule type" value="Genomic_DNA"/>
</dbReference>
<dbReference type="Pfam" id="PF01343">
    <property type="entry name" value="Peptidase_S49"/>
    <property type="match status" value="1"/>
</dbReference>
<evidence type="ECO:0000256" key="2">
    <source>
        <dbReference type="ARBA" id="ARBA00022670"/>
    </source>
</evidence>
<reference evidence="6 7" key="1">
    <citation type="submission" date="2019-04" db="EMBL/GenBank/DDBJ databases">
        <title>Isolation and culture of sulfate reducing bacteria from the cold seep of the South China Sea.</title>
        <authorList>
            <person name="Sun C."/>
            <person name="Liu R."/>
        </authorList>
    </citation>
    <scope>NUCLEOTIDE SEQUENCE [LARGE SCALE GENOMIC DNA]</scope>
    <source>
        <strain evidence="6 7">CS1</strain>
    </source>
</reference>
<keyword evidence="2" id="KW-0645">Protease</keyword>
<evidence type="ECO:0000256" key="3">
    <source>
        <dbReference type="ARBA" id="ARBA00022801"/>
    </source>
</evidence>
<evidence type="ECO:0000259" key="5">
    <source>
        <dbReference type="Pfam" id="PF01343"/>
    </source>
</evidence>
<dbReference type="InterPro" id="IPR004635">
    <property type="entry name" value="Pept_S49_SppA"/>
</dbReference>
<sequence>MVGATAAVRLWILNGDGGMSGERYGLVRVEGEIGDSESVVDFLDTLREDSDVPGVLIRIDSPGGVVGPAQEIYAAVKKLAAVKPVVVSMGSLAASGGYYVACPAETIVANPGTLTGSIGVIMSLGSWQDLMGKIGYTYEAITSGEMKDAGSPYRELTPKERAYFQSLVDDLFSQFVEDVAEGRHMDEAKVRELADGRVYSGRQAKKLGLVDQLGGFEDAKDVLRKKTGKGDLPFDEGPVEEESLLDRVIGSVVSHVDGARTQQGPRFEYSLR</sequence>
<dbReference type="InterPro" id="IPR029045">
    <property type="entry name" value="ClpP/crotonase-like_dom_sf"/>
</dbReference>
<evidence type="ECO:0000313" key="7">
    <source>
        <dbReference type="Proteomes" id="UP000503251"/>
    </source>
</evidence>
<dbReference type="Proteomes" id="UP000503251">
    <property type="component" value="Chromosome"/>
</dbReference>
<accession>A0ABX6NNT6</accession>
<proteinExistence type="inferred from homology"/>
<dbReference type="Gene3D" id="3.90.226.10">
    <property type="entry name" value="2-enoyl-CoA Hydratase, Chain A, domain 1"/>
    <property type="match status" value="2"/>
</dbReference>
<protein>
    <submittedName>
        <fullName evidence="6">Signal peptide peptidase SppA</fullName>
    </submittedName>
</protein>
<feature type="domain" description="Peptidase S49" evidence="5">
    <location>
        <begin position="78"/>
        <end position="226"/>
    </location>
</feature>
<keyword evidence="4" id="KW-0720">Serine protease</keyword>
<organism evidence="6 7">
    <name type="scientific">Oceanidesulfovibrio marinus</name>
    <dbReference type="NCBI Taxonomy" id="370038"/>
    <lineage>
        <taxon>Bacteria</taxon>
        <taxon>Pseudomonadati</taxon>
        <taxon>Thermodesulfobacteriota</taxon>
        <taxon>Desulfovibrionia</taxon>
        <taxon>Desulfovibrionales</taxon>
        <taxon>Desulfovibrionaceae</taxon>
        <taxon>Oceanidesulfovibrio</taxon>
    </lineage>
</organism>
<comment type="similarity">
    <text evidence="1">Belongs to the peptidase S49 family.</text>
</comment>
<evidence type="ECO:0000256" key="1">
    <source>
        <dbReference type="ARBA" id="ARBA00008683"/>
    </source>
</evidence>
<dbReference type="PANTHER" id="PTHR42987:SF7">
    <property type="entry name" value="SIGNAL PEPTIDE PEPTIDASE SPPA-RELATED"/>
    <property type="match status" value="1"/>
</dbReference>
<dbReference type="InterPro" id="IPR002142">
    <property type="entry name" value="Peptidase_S49"/>
</dbReference>
<dbReference type="SUPFAM" id="SSF52096">
    <property type="entry name" value="ClpP/crotonase"/>
    <property type="match status" value="1"/>
</dbReference>
<dbReference type="NCBIfam" id="TIGR00706">
    <property type="entry name" value="SppA_dom"/>
    <property type="match status" value="1"/>
</dbReference>
<name>A0ABX6NNT6_9BACT</name>
<evidence type="ECO:0000313" key="6">
    <source>
        <dbReference type="EMBL" id="QJT11365.1"/>
    </source>
</evidence>
<keyword evidence="3" id="KW-0378">Hydrolase</keyword>
<evidence type="ECO:0000256" key="4">
    <source>
        <dbReference type="ARBA" id="ARBA00022825"/>
    </source>
</evidence>
<dbReference type="InterPro" id="IPR047272">
    <property type="entry name" value="S49_SppA_C"/>
</dbReference>
<dbReference type="CDD" id="cd07023">
    <property type="entry name" value="S49_Sppa_N_C"/>
    <property type="match status" value="1"/>
</dbReference>
<keyword evidence="7" id="KW-1185">Reference proteome</keyword>
<dbReference type="PANTHER" id="PTHR42987">
    <property type="entry name" value="PEPTIDASE S49"/>
    <property type="match status" value="1"/>
</dbReference>
<gene>
    <name evidence="6" type="primary">sppA</name>
    <name evidence="6" type="ORF">E8L03_15140</name>
</gene>